<name>A0A931MWZ0_9BACI</name>
<dbReference type="Proteomes" id="UP000614490">
    <property type="component" value="Unassembled WGS sequence"/>
</dbReference>
<gene>
    <name evidence="1" type="ORF">H0267_15730</name>
</gene>
<dbReference type="InterPro" id="IPR047705">
    <property type="entry name" value="AimR-like"/>
</dbReference>
<proteinExistence type="predicted"/>
<dbReference type="Pfam" id="PF22871">
    <property type="entry name" value="AimR"/>
    <property type="match status" value="1"/>
</dbReference>
<reference evidence="1 2" key="1">
    <citation type="journal article" date="2005" name="Int. J. Syst. Evol. Microbiol.">
        <title>Halobacillus yeomjeoni sp. nov., isolated from a marine solar saltern in Korea.</title>
        <authorList>
            <person name="Yoon J.H."/>
            <person name="Kang S.J."/>
            <person name="Lee C.H."/>
            <person name="Oh H.W."/>
            <person name="Oh T.K."/>
        </authorList>
    </citation>
    <scope>NUCLEOTIDE SEQUENCE [LARGE SCALE GENOMIC DNA]</scope>
    <source>
        <strain evidence="1 2">KCTC 3957</strain>
    </source>
</reference>
<protein>
    <submittedName>
        <fullName evidence="1">Uncharacterized protein</fullName>
    </submittedName>
</protein>
<dbReference type="EMBL" id="JADZSC010000004">
    <property type="protein sequence ID" value="MBH0231661.1"/>
    <property type="molecule type" value="Genomic_DNA"/>
</dbReference>
<comment type="caution">
    <text evidence="1">The sequence shown here is derived from an EMBL/GenBank/DDBJ whole genome shotgun (WGS) entry which is preliminary data.</text>
</comment>
<keyword evidence="2" id="KW-1185">Reference proteome</keyword>
<accession>A0A931MWZ0</accession>
<dbReference type="RefSeq" id="WP_197318296.1">
    <property type="nucleotide sequence ID" value="NZ_JADZSC010000004.1"/>
</dbReference>
<evidence type="ECO:0000313" key="1">
    <source>
        <dbReference type="EMBL" id="MBH0231661.1"/>
    </source>
</evidence>
<dbReference type="AlphaFoldDB" id="A0A931MWZ0"/>
<sequence length="348" mass="40889">MGNQHIIEPNQVNRIHLVHFSDIYEVYYHYLSIHSKSDALELTRRYVVKTIHKSIEEQLAAFEFLYMNDFFDELENELDKKHYDKGAALVYSIILKRKDTPLTADEFAELESLHFTHPSLQSLRLFLLVYAHYDLKQYQGMDKYADEIQASLFTINEPLLHYYLKLRYDEISFVHYWKTNNLILAKKFAYKFINSDLAPRKYTAMHHHLALCNAFHDYDEAMYYANKAAELAEKHRLTRALKSVSEHTIPFISAFHEKVGDIHTPDPVETAHINIMKGDLEPAITYLSSLKTLTPFQQSYLGLATRDKSMLLEAKDRFINQYGDMFFAQLPEQYLLRIDSIKKEAVEI</sequence>
<organism evidence="1 2">
    <name type="scientific">Halobacillus yeomjeoni</name>
    <dbReference type="NCBI Taxonomy" id="311194"/>
    <lineage>
        <taxon>Bacteria</taxon>
        <taxon>Bacillati</taxon>
        <taxon>Bacillota</taxon>
        <taxon>Bacilli</taxon>
        <taxon>Bacillales</taxon>
        <taxon>Bacillaceae</taxon>
        <taxon>Halobacillus</taxon>
    </lineage>
</organism>
<evidence type="ECO:0000313" key="2">
    <source>
        <dbReference type="Proteomes" id="UP000614490"/>
    </source>
</evidence>
<dbReference type="NCBIfam" id="NF038310">
    <property type="entry name" value="lysogeny_AimR"/>
    <property type="match status" value="1"/>
</dbReference>